<evidence type="ECO:0008006" key="5">
    <source>
        <dbReference type="Google" id="ProtNLM"/>
    </source>
</evidence>
<dbReference type="EMBL" id="JATAAI010000012">
    <property type="protein sequence ID" value="KAK1741897.1"/>
    <property type="molecule type" value="Genomic_DNA"/>
</dbReference>
<evidence type="ECO:0000313" key="3">
    <source>
        <dbReference type="EMBL" id="KAK1741897.1"/>
    </source>
</evidence>
<protein>
    <recommendedName>
        <fullName evidence="5">CPW-WPC domain-containing protein</fullName>
    </recommendedName>
</protein>
<proteinExistence type="predicted"/>
<evidence type="ECO:0000256" key="1">
    <source>
        <dbReference type="SAM" id="MobiDB-lite"/>
    </source>
</evidence>
<reference evidence="3" key="1">
    <citation type="submission" date="2023-06" db="EMBL/GenBank/DDBJ databases">
        <title>Survivors Of The Sea: Transcriptome response of Skeletonema marinoi to long-term dormancy.</title>
        <authorList>
            <person name="Pinder M.I.M."/>
            <person name="Kourtchenko O."/>
            <person name="Robertson E.K."/>
            <person name="Larsson T."/>
            <person name="Maumus F."/>
            <person name="Osuna-Cruz C.M."/>
            <person name="Vancaester E."/>
            <person name="Stenow R."/>
            <person name="Vandepoele K."/>
            <person name="Ploug H."/>
            <person name="Bruchert V."/>
            <person name="Godhe A."/>
            <person name="Topel M."/>
        </authorList>
    </citation>
    <scope>NUCLEOTIDE SEQUENCE</scope>
    <source>
        <strain evidence="3">R05AC</strain>
    </source>
</reference>
<accession>A0AAD9DC33</accession>
<feature type="signal peptide" evidence="2">
    <location>
        <begin position="1"/>
        <end position="19"/>
    </location>
</feature>
<evidence type="ECO:0000313" key="4">
    <source>
        <dbReference type="Proteomes" id="UP001224775"/>
    </source>
</evidence>
<feature type="compositionally biased region" description="Polar residues" evidence="1">
    <location>
        <begin position="112"/>
        <end position="124"/>
    </location>
</feature>
<sequence length="146" mass="16310">MMQKLFLLFLAAIATGAEASWGEKSNEDWYKDCPQSETNKYSEECYKATCPPPFVCDKMTPDEWVEKALESYPRCCGDDLTECKCPVKDVWPPFKAKIGDYCAKVEICEPSATDNSVPSSTSGDVSFLRGGVDDVNEQIQRKELSP</sequence>
<name>A0AAD9DC33_9STRA</name>
<evidence type="ECO:0000256" key="2">
    <source>
        <dbReference type="SAM" id="SignalP"/>
    </source>
</evidence>
<feature type="chain" id="PRO_5042190391" description="CPW-WPC domain-containing protein" evidence="2">
    <location>
        <begin position="20"/>
        <end position="146"/>
    </location>
</feature>
<dbReference type="Proteomes" id="UP001224775">
    <property type="component" value="Unassembled WGS sequence"/>
</dbReference>
<organism evidence="3 4">
    <name type="scientific">Skeletonema marinoi</name>
    <dbReference type="NCBI Taxonomy" id="267567"/>
    <lineage>
        <taxon>Eukaryota</taxon>
        <taxon>Sar</taxon>
        <taxon>Stramenopiles</taxon>
        <taxon>Ochrophyta</taxon>
        <taxon>Bacillariophyta</taxon>
        <taxon>Coscinodiscophyceae</taxon>
        <taxon>Thalassiosirophycidae</taxon>
        <taxon>Thalassiosirales</taxon>
        <taxon>Skeletonemataceae</taxon>
        <taxon>Skeletonema</taxon>
        <taxon>Skeletonema marinoi-dohrnii complex</taxon>
    </lineage>
</organism>
<keyword evidence="4" id="KW-1185">Reference proteome</keyword>
<keyword evidence="2" id="KW-0732">Signal</keyword>
<comment type="caution">
    <text evidence="3">The sequence shown here is derived from an EMBL/GenBank/DDBJ whole genome shotgun (WGS) entry which is preliminary data.</text>
</comment>
<feature type="region of interest" description="Disordered" evidence="1">
    <location>
        <begin position="111"/>
        <end position="146"/>
    </location>
</feature>
<dbReference type="AlphaFoldDB" id="A0AAD9DC33"/>
<gene>
    <name evidence="3" type="ORF">QTG54_007470</name>
</gene>